<evidence type="ECO:0000313" key="3">
    <source>
        <dbReference type="Proteomes" id="UP000237749"/>
    </source>
</evidence>
<feature type="domain" description="Spore protein YkvP/CgeB glycosyl transferase-like" evidence="1">
    <location>
        <begin position="174"/>
        <end position="318"/>
    </location>
</feature>
<comment type="caution">
    <text evidence="2">The sequence shown here is derived from an EMBL/GenBank/DDBJ whole genome shotgun (WGS) entry which is preliminary data.</text>
</comment>
<accession>A0A2S6HJ95</accession>
<evidence type="ECO:0000313" key="2">
    <source>
        <dbReference type="EMBL" id="PPK77463.1"/>
    </source>
</evidence>
<dbReference type="EMBL" id="PTJA01000016">
    <property type="protein sequence ID" value="PPK77463.1"/>
    <property type="molecule type" value="Genomic_DNA"/>
</dbReference>
<dbReference type="RefSeq" id="WP_104439239.1">
    <property type="nucleotide sequence ID" value="NZ_PTJA01000016.1"/>
</dbReference>
<dbReference type="OrthoDB" id="9786870at2"/>
<evidence type="ECO:0000259" key="1">
    <source>
        <dbReference type="Pfam" id="PF13524"/>
    </source>
</evidence>
<protein>
    <submittedName>
        <fullName evidence="2">Spore maturation protein CgeB</fullName>
    </submittedName>
</protein>
<dbReference type="Proteomes" id="UP000237749">
    <property type="component" value="Unassembled WGS sequence"/>
</dbReference>
<proteinExistence type="predicted"/>
<dbReference type="AlphaFoldDB" id="A0A2S6HJ95"/>
<keyword evidence="3" id="KW-1185">Reference proteome</keyword>
<sequence>MKYKVAIYCDKLYAGDILWGFTAAGHEAQIITPTSIENFDKLMELINPDLLILSSYMGYFQHSMLNHIGSRNSPNYKCVCWDTEGIGQYDLQMTGFELSKPDMIFSICPEMLEKLKSKSIPCERLDFAYNPTIHYPKSISANENNTISLVGNAWLWYSNHYPEHFRYRKAIPIILKPLIENNYKIDFYGSTEYKQVIKNFLNLDVPMEWFKGTIPYEKTCDIYNNSFINLITQNHDQTITRRTFEILGSGGFGLSCYNTAINNMFGNSGAMAIANSSDETLELLEYYSKNIDEYIKVRKNAVTSVQNHTYKERAEEIINKIFITAK</sequence>
<gene>
    <name evidence="2" type="ORF">BXY41_1161</name>
</gene>
<organism evidence="2 3">
    <name type="scientific">Lacrimispora xylanisolvens</name>
    <dbReference type="NCBI Taxonomy" id="384636"/>
    <lineage>
        <taxon>Bacteria</taxon>
        <taxon>Bacillati</taxon>
        <taxon>Bacillota</taxon>
        <taxon>Clostridia</taxon>
        <taxon>Lachnospirales</taxon>
        <taxon>Lachnospiraceae</taxon>
        <taxon>Lacrimispora</taxon>
    </lineage>
</organism>
<dbReference type="InterPro" id="IPR055259">
    <property type="entry name" value="YkvP/CgeB_Glyco_trans-like"/>
</dbReference>
<reference evidence="2 3" key="1">
    <citation type="submission" date="2018-02" db="EMBL/GenBank/DDBJ databases">
        <title>Genomic Encyclopedia of Archaeal and Bacterial Type Strains, Phase II (KMG-II): from individual species to whole genera.</title>
        <authorList>
            <person name="Goeker M."/>
        </authorList>
    </citation>
    <scope>NUCLEOTIDE SEQUENCE [LARGE SCALE GENOMIC DNA]</scope>
    <source>
        <strain evidence="2 3">DSM 3808</strain>
    </source>
</reference>
<dbReference type="Pfam" id="PF13524">
    <property type="entry name" value="Glyco_trans_1_2"/>
    <property type="match status" value="1"/>
</dbReference>
<name>A0A2S6HJ95_9FIRM</name>